<organism evidence="7 8">
    <name type="scientific">Tanacetum coccineum</name>
    <dbReference type="NCBI Taxonomy" id="301880"/>
    <lineage>
        <taxon>Eukaryota</taxon>
        <taxon>Viridiplantae</taxon>
        <taxon>Streptophyta</taxon>
        <taxon>Embryophyta</taxon>
        <taxon>Tracheophyta</taxon>
        <taxon>Spermatophyta</taxon>
        <taxon>Magnoliopsida</taxon>
        <taxon>eudicotyledons</taxon>
        <taxon>Gunneridae</taxon>
        <taxon>Pentapetalae</taxon>
        <taxon>asterids</taxon>
        <taxon>campanulids</taxon>
        <taxon>Asterales</taxon>
        <taxon>Asteraceae</taxon>
        <taxon>Asteroideae</taxon>
        <taxon>Anthemideae</taxon>
        <taxon>Anthemidinae</taxon>
        <taxon>Tanacetum</taxon>
    </lineage>
</organism>
<feature type="chain" id="PRO_5046182489" evidence="6">
    <location>
        <begin position="29"/>
        <end position="252"/>
    </location>
</feature>
<dbReference type="EMBL" id="BQNB010009451">
    <property type="protein sequence ID" value="GJS63712.1"/>
    <property type="molecule type" value="Genomic_DNA"/>
</dbReference>
<gene>
    <name evidence="7" type="ORF">Tco_0678276</name>
</gene>
<dbReference type="SUPFAM" id="SSF50685">
    <property type="entry name" value="Barwin-like endoglucanases"/>
    <property type="match status" value="1"/>
</dbReference>
<feature type="transmembrane region" description="Helical" evidence="5">
    <location>
        <begin position="121"/>
        <end position="142"/>
    </location>
</feature>
<keyword evidence="3" id="KW-0964">Secreted</keyword>
<dbReference type="InterPro" id="IPR036908">
    <property type="entry name" value="RlpA-like_sf"/>
</dbReference>
<comment type="subcellular location">
    <subcellularLocation>
        <location evidence="1">Secreted</location>
    </subcellularLocation>
</comment>
<feature type="signal peptide" evidence="6">
    <location>
        <begin position="1"/>
        <end position="28"/>
    </location>
</feature>
<dbReference type="PANTHER" id="PTHR33191:SF85">
    <property type="entry name" value="RLPA-LIKE PROTEIN DOUBLE-PSI BETA-BARREL DOMAIN-CONTAINING PROTEIN"/>
    <property type="match status" value="1"/>
</dbReference>
<name>A0ABQ4XF57_9ASTR</name>
<evidence type="ECO:0000256" key="1">
    <source>
        <dbReference type="ARBA" id="ARBA00004613"/>
    </source>
</evidence>
<reference evidence="7" key="1">
    <citation type="journal article" date="2022" name="Int. J. Mol. Sci.">
        <title>Draft Genome of Tanacetum Coccineum: Genomic Comparison of Closely Related Tanacetum-Family Plants.</title>
        <authorList>
            <person name="Yamashiro T."/>
            <person name="Shiraishi A."/>
            <person name="Nakayama K."/>
            <person name="Satake H."/>
        </authorList>
    </citation>
    <scope>NUCLEOTIDE SEQUENCE</scope>
</reference>
<dbReference type="Pfam" id="PF24300">
    <property type="entry name" value="KWL1"/>
    <property type="match status" value="2"/>
</dbReference>
<dbReference type="CDD" id="cd22270">
    <property type="entry name" value="DPBB_kiwellin-like"/>
    <property type="match status" value="1"/>
</dbReference>
<evidence type="ECO:0000313" key="8">
    <source>
        <dbReference type="Proteomes" id="UP001151760"/>
    </source>
</evidence>
<keyword evidence="5" id="KW-0472">Membrane</keyword>
<comment type="similarity">
    <text evidence="2">Belongs to the kiwellin family.</text>
</comment>
<sequence>MNRSTNVLVPVSLLVTLYISCIAPSCKSSGRLRVLLTNHGDTDNQQLSEAGKDRCVKAIARVVNECYNTSTTGCDVEHAFQLPCRNNIVDGYLKLFGRLLGCPRVTGAKRQLLRQMNNHQYALIFLIFFTLLSTLFISSIYAHPGRIKATMTINGFEKGGSGGGPSKCDGKYHSDNTPVVALSTQWYNHGKRCEKFINIYYKDRSVKAKVVDECDSARGCDNDIVDASKAVWNALRVPKSQWYETKVTWSDA</sequence>
<dbReference type="PANTHER" id="PTHR33191">
    <property type="entry name" value="RIPENING-RELATED PROTEIN 2-RELATED"/>
    <property type="match status" value="1"/>
</dbReference>
<evidence type="ECO:0000256" key="6">
    <source>
        <dbReference type="SAM" id="SignalP"/>
    </source>
</evidence>
<reference evidence="7" key="2">
    <citation type="submission" date="2022-01" db="EMBL/GenBank/DDBJ databases">
        <authorList>
            <person name="Yamashiro T."/>
            <person name="Shiraishi A."/>
            <person name="Satake H."/>
            <person name="Nakayama K."/>
        </authorList>
    </citation>
    <scope>NUCLEOTIDE SEQUENCE</scope>
</reference>
<accession>A0ABQ4XF57</accession>
<keyword evidence="5" id="KW-0812">Transmembrane</keyword>
<comment type="caution">
    <text evidence="7">The sequence shown here is derived from an EMBL/GenBank/DDBJ whole genome shotgun (WGS) entry which is preliminary data.</text>
</comment>
<dbReference type="InterPro" id="IPR039271">
    <property type="entry name" value="Kiwellin-like"/>
</dbReference>
<proteinExistence type="inferred from homology"/>
<evidence type="ECO:0000313" key="7">
    <source>
        <dbReference type="EMBL" id="GJS63712.1"/>
    </source>
</evidence>
<keyword evidence="4 6" id="KW-0732">Signal</keyword>
<keyword evidence="5" id="KW-1133">Transmembrane helix</keyword>
<dbReference type="Gene3D" id="2.40.40.10">
    <property type="entry name" value="RlpA-like domain"/>
    <property type="match status" value="1"/>
</dbReference>
<evidence type="ECO:0000256" key="5">
    <source>
        <dbReference type="SAM" id="Phobius"/>
    </source>
</evidence>
<evidence type="ECO:0000256" key="4">
    <source>
        <dbReference type="ARBA" id="ARBA00022729"/>
    </source>
</evidence>
<keyword evidence="8" id="KW-1185">Reference proteome</keyword>
<dbReference type="Proteomes" id="UP001151760">
    <property type="component" value="Unassembled WGS sequence"/>
</dbReference>
<evidence type="ECO:0000256" key="3">
    <source>
        <dbReference type="ARBA" id="ARBA00022525"/>
    </source>
</evidence>
<evidence type="ECO:0000256" key="2">
    <source>
        <dbReference type="ARBA" id="ARBA00005592"/>
    </source>
</evidence>
<protein>
    <submittedName>
        <fullName evidence="7">RlpA-like double-psi beta-barrel domain-containing protein</fullName>
    </submittedName>
</protein>